<reference evidence="5 6" key="1">
    <citation type="submission" date="2020-10" db="EMBL/GenBank/DDBJ databases">
        <title>The Coptis chinensis genome and diversification of protoberbering-type alkaloids.</title>
        <authorList>
            <person name="Wang B."/>
            <person name="Shu S."/>
            <person name="Song C."/>
            <person name="Liu Y."/>
        </authorList>
    </citation>
    <scope>NUCLEOTIDE SEQUENCE [LARGE SCALE GENOMIC DNA]</scope>
    <source>
        <strain evidence="5">HL-2020</strain>
        <tissue evidence="5">Leaf</tissue>
    </source>
</reference>
<gene>
    <name evidence="5" type="ORF">IFM89_026643</name>
</gene>
<dbReference type="SUPFAM" id="SSF52743">
    <property type="entry name" value="Subtilisin-like"/>
    <property type="match status" value="1"/>
</dbReference>
<dbReference type="PROSITE" id="PS51892">
    <property type="entry name" value="SUBTILASE"/>
    <property type="match status" value="1"/>
</dbReference>
<keyword evidence="2" id="KW-0732">Signal</keyword>
<dbReference type="OrthoDB" id="4803627at2759"/>
<protein>
    <recommendedName>
        <fullName evidence="4">Peptidase S8/S53 domain-containing protein</fullName>
    </recommendedName>
</protein>
<comment type="caution">
    <text evidence="3">Lacks conserved residue(s) required for the propagation of feature annotation.</text>
</comment>
<dbReference type="Pfam" id="PF00082">
    <property type="entry name" value="Peptidase_S8"/>
    <property type="match status" value="1"/>
</dbReference>
<evidence type="ECO:0000313" key="5">
    <source>
        <dbReference type="EMBL" id="KAF9589641.1"/>
    </source>
</evidence>
<keyword evidence="6" id="KW-1185">Reference proteome</keyword>
<dbReference type="PANTHER" id="PTHR10795">
    <property type="entry name" value="PROPROTEIN CONVERTASE SUBTILISIN/KEXIN"/>
    <property type="match status" value="1"/>
</dbReference>
<organism evidence="5 6">
    <name type="scientific">Coptis chinensis</name>
    <dbReference type="NCBI Taxonomy" id="261450"/>
    <lineage>
        <taxon>Eukaryota</taxon>
        <taxon>Viridiplantae</taxon>
        <taxon>Streptophyta</taxon>
        <taxon>Embryophyta</taxon>
        <taxon>Tracheophyta</taxon>
        <taxon>Spermatophyta</taxon>
        <taxon>Magnoliopsida</taxon>
        <taxon>Ranunculales</taxon>
        <taxon>Ranunculaceae</taxon>
        <taxon>Coptidoideae</taxon>
        <taxon>Coptis</taxon>
    </lineage>
</organism>
<dbReference type="InterPro" id="IPR000209">
    <property type="entry name" value="Peptidase_S8/S53_dom"/>
</dbReference>
<feature type="domain" description="Peptidase S8/S53" evidence="4">
    <location>
        <begin position="28"/>
        <end position="167"/>
    </location>
</feature>
<dbReference type="Proteomes" id="UP000631114">
    <property type="component" value="Unassembled WGS sequence"/>
</dbReference>
<comment type="caution">
    <text evidence="5">The sequence shown here is derived from an EMBL/GenBank/DDBJ whole genome shotgun (WGS) entry which is preliminary data.</text>
</comment>
<evidence type="ECO:0000259" key="4">
    <source>
        <dbReference type="Pfam" id="PF00082"/>
    </source>
</evidence>
<accession>A0A835GZ90</accession>
<dbReference type="Gene3D" id="3.50.30.30">
    <property type="match status" value="1"/>
</dbReference>
<dbReference type="GO" id="GO:0004252">
    <property type="term" value="F:serine-type endopeptidase activity"/>
    <property type="evidence" value="ECO:0007669"/>
    <property type="project" value="InterPro"/>
</dbReference>
<evidence type="ECO:0000256" key="1">
    <source>
        <dbReference type="ARBA" id="ARBA00011073"/>
    </source>
</evidence>
<evidence type="ECO:0000256" key="2">
    <source>
        <dbReference type="ARBA" id="ARBA00022729"/>
    </source>
</evidence>
<dbReference type="AlphaFoldDB" id="A0A835GZ90"/>
<proteinExistence type="inferred from homology"/>
<comment type="similarity">
    <text evidence="1 3">Belongs to the peptidase S8 family.</text>
</comment>
<dbReference type="Gene3D" id="3.40.50.200">
    <property type="entry name" value="Peptidase S8/S53 domain"/>
    <property type="match status" value="1"/>
</dbReference>
<name>A0A835GZ90_9MAGN</name>
<dbReference type="CDD" id="cd02120">
    <property type="entry name" value="PA_subtilisin_like"/>
    <property type="match status" value="1"/>
</dbReference>
<evidence type="ECO:0000313" key="6">
    <source>
        <dbReference type="Proteomes" id="UP000631114"/>
    </source>
</evidence>
<sequence>MVESLLLAFVSNKKLFVVWPQRKIIGAKFYNADGNFTGEEKSPRDTNGHGTHTASILAGREVEDVSFLGIAKGTVRGAVPSARIVVYKVCFQQECLDHDILAGFDDAIADGVDIISISLAPFRQPVTFSEDSIAIGAFHAMQRGILVSACPGKYGPHLKTLRNDAPWILTTGASTIDRQIISKGLGVNDFVTTSTLTPLIFGGNATISTVDDGSRCVLGSLDKKLVEGKIVLCGELGDARGPLEAGAQGTVMATNITQDDAGGYPLPTTVISNIPDLLRIALYLRTTRETDTNYRNSNHPLDFLGFCHLTENIAREVNDVNFQVPTMKRPYSEAFCPRAFSGQHNNQLLHHHIERVADSSENVRGSSVLQTCKDIIAAFDNLRKADKALCNRWAYADRKQ</sequence>
<evidence type="ECO:0000256" key="3">
    <source>
        <dbReference type="PROSITE-ProRule" id="PRU01240"/>
    </source>
</evidence>
<dbReference type="InterPro" id="IPR036852">
    <property type="entry name" value="Peptidase_S8/S53_dom_sf"/>
</dbReference>
<dbReference type="GO" id="GO:0006508">
    <property type="term" value="P:proteolysis"/>
    <property type="evidence" value="ECO:0007669"/>
    <property type="project" value="InterPro"/>
</dbReference>
<dbReference type="InterPro" id="IPR045051">
    <property type="entry name" value="SBT"/>
</dbReference>
<dbReference type="EMBL" id="JADFTS010000009">
    <property type="protein sequence ID" value="KAF9589641.1"/>
    <property type="molecule type" value="Genomic_DNA"/>
</dbReference>